<dbReference type="InterPro" id="IPR001650">
    <property type="entry name" value="Helicase_C-like"/>
</dbReference>
<dbReference type="OMA" id="CHENFLH"/>
<dbReference type="SUPFAM" id="SSF52540">
    <property type="entry name" value="P-loop containing nucleoside triphosphate hydrolases"/>
    <property type="match status" value="1"/>
</dbReference>
<dbReference type="VEuPathDB" id="FungiDB:MSYG_1520"/>
<dbReference type="EC" id="3.6.4.13" evidence="2"/>
<dbReference type="PROSITE" id="PS51192">
    <property type="entry name" value="HELICASE_ATP_BIND_1"/>
    <property type="match status" value="1"/>
</dbReference>
<evidence type="ECO:0000313" key="8">
    <source>
        <dbReference type="EMBL" id="SHO77179.1"/>
    </source>
</evidence>
<dbReference type="GO" id="GO:0003723">
    <property type="term" value="F:RNA binding"/>
    <property type="evidence" value="ECO:0007669"/>
    <property type="project" value="TreeGrafter"/>
</dbReference>
<dbReference type="GO" id="GO:0005730">
    <property type="term" value="C:nucleolus"/>
    <property type="evidence" value="ECO:0007669"/>
    <property type="project" value="TreeGrafter"/>
</dbReference>
<keyword evidence="9" id="KW-1185">Reference proteome</keyword>
<dbReference type="FunFam" id="3.40.50.300:FF:000145">
    <property type="entry name" value="probable ATP-dependent RNA helicase DHX40"/>
    <property type="match status" value="1"/>
</dbReference>
<dbReference type="GO" id="GO:0005524">
    <property type="term" value="F:ATP binding"/>
    <property type="evidence" value="ECO:0007669"/>
    <property type="project" value="UniProtKB-KW"/>
</dbReference>
<dbReference type="Pfam" id="PF00271">
    <property type="entry name" value="Helicase_C"/>
    <property type="match status" value="1"/>
</dbReference>
<dbReference type="GO" id="GO:1990904">
    <property type="term" value="C:ribonucleoprotein complex"/>
    <property type="evidence" value="ECO:0007669"/>
    <property type="project" value="UniProtKB-ARBA"/>
</dbReference>
<sequence length="750" mass="82220">MSPAMDAKDALPVWAGKEKIVQRIRENDTVILVGETGSGKTTQVPQFLLQEGILPSEGQQMIGITQPRRVAATSLARRVAAELGCADPATLKEKQDHTGAGLPEWVGYSVRFDDRTTRHTRIKFLTDGMLIREILGPSPRRRSKSTERAMKETNDYALKRYSVLIIDEAHERSIRTDMVLGLAKRIQRDRRTRIAAGEPNVYPLKIVLMSATIDAERFAQFFSHGQPVPILYVAGRQHGVRLYHTEASCQDWTDAAVRTVMQIHVSKPLGDILLFATGQEEIEAMAQSLKHYAAQLDAWADEHGQESVPALIVRPLYAALGPSASAAVFAPTPKDTRKVVLATNIAETSVTIPGVRYVVDSGLVKEKVYSPQTHVETLQVLPVSQSSSLQRAGRAGREGPGECYRLYTREAFQELQPQPTSEIHRTELSGAVLQLYAMSLDPFTFDWIEPPATSLLHEAVLQLAELGAVDSRKDEVQLTPLGYRLAALPVTPSYARLLLAAAERGPHVASQARDLVSILSADRGLFVDVSDPEKREALENARDQFVDTSGDHATMLNALRAYLLAQQHAFQSHPTPAAARQELKLWCQTHAIHERTVKNVLAIRKQLTRICAQHGIECADGGGGKGLAGHPDDGDSESDDDALIVTRHGVSSAKDSEQNYADLLQCLGMGRLSHVALRQPDGSFRRIAGGQSFKLHPTCVLHPSRHGARGVSSDSVQAIVFEELVMTSQTFARTVSKLEPAWLQALLAAS</sequence>
<dbReference type="InterPro" id="IPR011545">
    <property type="entry name" value="DEAD/DEAH_box_helicase_dom"/>
</dbReference>
<dbReference type="InterPro" id="IPR007502">
    <property type="entry name" value="Helicase-assoc_dom"/>
</dbReference>
<protein>
    <recommendedName>
        <fullName evidence="2">RNA helicase</fullName>
        <ecNumber evidence="2">3.6.4.13</ecNumber>
    </recommendedName>
</protein>
<dbReference type="STRING" id="1230383.M5E478"/>
<gene>
    <name evidence="8" type="ORF">MSYG_1520</name>
</gene>
<dbReference type="CDD" id="cd18791">
    <property type="entry name" value="SF2_C_RHA"/>
    <property type="match status" value="1"/>
</dbReference>
<dbReference type="OrthoDB" id="10253254at2759"/>
<evidence type="ECO:0000256" key="5">
    <source>
        <dbReference type="ARBA" id="ARBA00022806"/>
    </source>
</evidence>
<accession>M5E478</accession>
<dbReference type="SMART" id="SM00487">
    <property type="entry name" value="DEXDc"/>
    <property type="match status" value="1"/>
</dbReference>
<dbReference type="SMART" id="SM00847">
    <property type="entry name" value="HA2"/>
    <property type="match status" value="1"/>
</dbReference>
<dbReference type="Proteomes" id="UP000186303">
    <property type="component" value="Chromosome 2"/>
</dbReference>
<proteinExistence type="inferred from homology"/>
<evidence type="ECO:0000256" key="4">
    <source>
        <dbReference type="ARBA" id="ARBA00022801"/>
    </source>
</evidence>
<evidence type="ECO:0000256" key="3">
    <source>
        <dbReference type="ARBA" id="ARBA00022741"/>
    </source>
</evidence>
<dbReference type="InterPro" id="IPR002464">
    <property type="entry name" value="DNA/RNA_helicase_DEAH_CS"/>
</dbReference>
<dbReference type="EMBL" id="LT671822">
    <property type="protein sequence ID" value="SHO77179.1"/>
    <property type="molecule type" value="Genomic_DNA"/>
</dbReference>
<dbReference type="AlphaFoldDB" id="M5E478"/>
<name>M5E478_MALS4</name>
<dbReference type="InterPro" id="IPR011709">
    <property type="entry name" value="DEAD-box_helicase_OB_fold"/>
</dbReference>
<dbReference type="HOGENOM" id="CLU_001832_5_11_1"/>
<dbReference type="Pfam" id="PF21010">
    <property type="entry name" value="HA2_C"/>
    <property type="match status" value="1"/>
</dbReference>
<dbReference type="InterPro" id="IPR048333">
    <property type="entry name" value="HA2_WH"/>
</dbReference>
<dbReference type="PROSITE" id="PS00690">
    <property type="entry name" value="DEAH_ATP_HELICASE"/>
    <property type="match status" value="1"/>
</dbReference>
<dbReference type="Gene3D" id="1.20.120.1080">
    <property type="match status" value="1"/>
</dbReference>
<dbReference type="Pfam" id="PF07717">
    <property type="entry name" value="OB_NTP_bind"/>
    <property type="match status" value="1"/>
</dbReference>
<dbReference type="PROSITE" id="PS51194">
    <property type="entry name" value="HELICASE_CTER"/>
    <property type="match status" value="1"/>
</dbReference>
<evidence type="ECO:0000256" key="6">
    <source>
        <dbReference type="ARBA" id="ARBA00022840"/>
    </source>
</evidence>
<reference evidence="9" key="1">
    <citation type="journal article" date="2017" name="Nucleic Acids Res.">
        <title>Proteogenomics produces comprehensive and highly accurate protein-coding gene annotation in a complete genome assembly of Malassezia sympodialis.</title>
        <authorList>
            <person name="Zhu Y."/>
            <person name="Engstroem P.G."/>
            <person name="Tellgren-Roth C."/>
            <person name="Baudo C.D."/>
            <person name="Kennell J.C."/>
            <person name="Sun S."/>
            <person name="Billmyre R.B."/>
            <person name="Schroeder M.S."/>
            <person name="Andersson A."/>
            <person name="Holm T."/>
            <person name="Sigurgeirsson B."/>
            <person name="Wu G."/>
            <person name="Sankaranarayanan S.R."/>
            <person name="Siddharthan R."/>
            <person name="Sanyal K."/>
            <person name="Lundeberg J."/>
            <person name="Nystedt B."/>
            <person name="Boekhout T."/>
            <person name="Dawson T.L. Jr."/>
            <person name="Heitman J."/>
            <person name="Scheynius A."/>
            <person name="Lehtioe J."/>
        </authorList>
    </citation>
    <scope>NUCLEOTIDE SEQUENCE [LARGE SCALE GENOMIC DNA]</scope>
    <source>
        <strain evidence="9">ATCC 42132</strain>
    </source>
</reference>
<evidence type="ECO:0000256" key="2">
    <source>
        <dbReference type="ARBA" id="ARBA00012552"/>
    </source>
</evidence>
<dbReference type="GO" id="GO:0016787">
    <property type="term" value="F:hydrolase activity"/>
    <property type="evidence" value="ECO:0007669"/>
    <property type="project" value="UniProtKB-KW"/>
</dbReference>
<dbReference type="SMART" id="SM00490">
    <property type="entry name" value="HELICc"/>
    <property type="match status" value="1"/>
</dbReference>
<dbReference type="InterPro" id="IPR014001">
    <property type="entry name" value="Helicase_ATP-bd"/>
</dbReference>
<dbReference type="KEGG" id="msym:MSY001_0144"/>
<comment type="similarity">
    <text evidence="1">Belongs to the DEAD box helicase family. DEAH subfamily.</text>
</comment>
<dbReference type="InterPro" id="IPR027417">
    <property type="entry name" value="P-loop_NTPase"/>
</dbReference>
<dbReference type="Pfam" id="PF04408">
    <property type="entry name" value="WHD_HA2"/>
    <property type="match status" value="1"/>
</dbReference>
<evidence type="ECO:0000256" key="7">
    <source>
        <dbReference type="ARBA" id="ARBA00047984"/>
    </source>
</evidence>
<organism evidence="8 9">
    <name type="scientific">Malassezia sympodialis (strain ATCC 42132)</name>
    <name type="common">Atopic eczema-associated yeast</name>
    <dbReference type="NCBI Taxonomy" id="1230383"/>
    <lineage>
        <taxon>Eukaryota</taxon>
        <taxon>Fungi</taxon>
        <taxon>Dikarya</taxon>
        <taxon>Basidiomycota</taxon>
        <taxon>Ustilaginomycotina</taxon>
        <taxon>Malasseziomycetes</taxon>
        <taxon>Malasseziales</taxon>
        <taxon>Malasseziaceae</taxon>
        <taxon>Malassezia</taxon>
    </lineage>
</organism>
<dbReference type="PANTHER" id="PTHR18934:SF99">
    <property type="entry name" value="ATP-DEPENDENT RNA HELICASE DHX37-RELATED"/>
    <property type="match status" value="1"/>
</dbReference>
<keyword evidence="5 8" id="KW-0347">Helicase</keyword>
<comment type="catalytic activity">
    <reaction evidence="7">
        <text>ATP + H2O = ADP + phosphate + H(+)</text>
        <dbReference type="Rhea" id="RHEA:13065"/>
        <dbReference type="ChEBI" id="CHEBI:15377"/>
        <dbReference type="ChEBI" id="CHEBI:15378"/>
        <dbReference type="ChEBI" id="CHEBI:30616"/>
        <dbReference type="ChEBI" id="CHEBI:43474"/>
        <dbReference type="ChEBI" id="CHEBI:456216"/>
        <dbReference type="EC" id="3.6.4.13"/>
    </reaction>
</comment>
<keyword evidence="6" id="KW-0067">ATP-binding</keyword>
<keyword evidence="3" id="KW-0547">Nucleotide-binding</keyword>
<dbReference type="PANTHER" id="PTHR18934">
    <property type="entry name" value="ATP-DEPENDENT RNA HELICASE"/>
    <property type="match status" value="1"/>
</dbReference>
<dbReference type="Pfam" id="PF00270">
    <property type="entry name" value="DEAD"/>
    <property type="match status" value="1"/>
</dbReference>
<dbReference type="GO" id="GO:0003724">
    <property type="term" value="F:RNA helicase activity"/>
    <property type="evidence" value="ECO:0007669"/>
    <property type="project" value="UniProtKB-EC"/>
</dbReference>
<evidence type="ECO:0000313" key="9">
    <source>
        <dbReference type="Proteomes" id="UP000186303"/>
    </source>
</evidence>
<dbReference type="GO" id="GO:0000462">
    <property type="term" value="P:maturation of SSU-rRNA from tricistronic rRNA transcript (SSU-rRNA, 5.8S rRNA, LSU-rRNA)"/>
    <property type="evidence" value="ECO:0007669"/>
    <property type="project" value="TreeGrafter"/>
</dbReference>
<keyword evidence="4" id="KW-0378">Hydrolase</keyword>
<dbReference type="RefSeq" id="XP_018738789.1">
    <property type="nucleotide sequence ID" value="XM_018883520.1"/>
</dbReference>
<dbReference type="Gene3D" id="3.40.50.300">
    <property type="entry name" value="P-loop containing nucleotide triphosphate hydrolases"/>
    <property type="match status" value="2"/>
</dbReference>
<evidence type="ECO:0000256" key="1">
    <source>
        <dbReference type="ARBA" id="ARBA00008792"/>
    </source>
</evidence>